<name>A0A0N4T3H6_BRUPA</name>
<dbReference type="STRING" id="6280.A0A0N4T3H6"/>
<evidence type="ECO:0000256" key="3">
    <source>
        <dbReference type="ARBA" id="ARBA00022517"/>
    </source>
</evidence>
<organism evidence="13">
    <name type="scientific">Brugia pahangi</name>
    <name type="common">Filarial nematode worm</name>
    <dbReference type="NCBI Taxonomy" id="6280"/>
    <lineage>
        <taxon>Eukaryota</taxon>
        <taxon>Metazoa</taxon>
        <taxon>Ecdysozoa</taxon>
        <taxon>Nematoda</taxon>
        <taxon>Chromadorea</taxon>
        <taxon>Rhabditida</taxon>
        <taxon>Spirurina</taxon>
        <taxon>Spiruromorpha</taxon>
        <taxon>Filarioidea</taxon>
        <taxon>Onchocercidae</taxon>
        <taxon>Brugia</taxon>
    </lineage>
</organism>
<dbReference type="InterPro" id="IPR016024">
    <property type="entry name" value="ARM-type_fold"/>
</dbReference>
<keyword evidence="3 6" id="KW-0690">Ribosome biogenesis</keyword>
<feature type="compositionally biased region" description="Basic and acidic residues" evidence="7">
    <location>
        <begin position="749"/>
        <end position="764"/>
    </location>
</feature>
<dbReference type="InterPro" id="IPR012977">
    <property type="entry name" value="SDA1_N"/>
</dbReference>
<sequence length="825" mass="95456">PLCDTQHTHTHFQWNARRRCSPTINHQVIFNLSPISCEVPFGPLFSIWVSYATGRADEGTNASIPLACIGVMATHLETNLGLLQELVPLFSLFEAFLVIINKDPESYKEEFLAEYNFYIKTIQLLRLQPSLNHADLQSLLELINFLASASSHYPKEGAEYAASIMEILNSRLTGLDPEIRVAFCKALVILRNRRIVDPLAVMDLFFTLVPCEDKNLRKFICGSIKALIKKLTLQYRDQKMLSKVRTFLFTKLKDSRSIVVRTAELVLVDGFRKGFLKDAKTANALAECCLHKISRIQIAAIRFFLGSMEDNDSDDDESASEEDQKTLKEVNTKNSFQVVVAYKAAKKTRKKKERYMKAKKLLSKGKKSKNENAGKFCNLLAIRYIYDPQTFAERLFGLLESRKNEKFETRLLCMALCARLIGTHRLQALSFYSYMHRFLQPKQREITRILLYVAQACHELVPPDIIEQLVYVIAQNFVSDRNTPEAVTVGLNTIREIFANCPFAATEDLLRDLTDYKRFKNKNVSMAARGIITLFRAVNPKLLHRKDRGRPTQKLKDLKVAEFGVEYAKEFVEGAECLPVEADAIDRELDDESDDTDFDSDFDTEFVEHDSLDSDVNMDSCGNHIVVTDICVNNAKSPNKESLETNDQKITFSETKKKARRVCETRILTQNDFRKINAFRLKQQVGYDGKRRNDDIKLEEELGEIIARQFFIIYVWRILKNFHLWHNEENGLTRLKDIEKFHKKLRKETKEERMETVKKGREGRQQFGKPKKAGPHVGRTNRELMKRKNFQMVRHKLRGKNRQRSFKERQESLRKYLLRQAGRKI</sequence>
<dbReference type="Pfam" id="PF08158">
    <property type="entry name" value="SDA1_HEAT"/>
    <property type="match status" value="1"/>
</dbReference>
<evidence type="ECO:0000259" key="9">
    <source>
        <dbReference type="Pfam" id="PF08158"/>
    </source>
</evidence>
<keyword evidence="12" id="KW-1185">Reference proteome</keyword>
<dbReference type="PANTHER" id="PTHR12730">
    <property type="entry name" value="HSDA/SDA1-RELATED"/>
    <property type="match status" value="1"/>
</dbReference>
<evidence type="ECO:0000256" key="7">
    <source>
        <dbReference type="SAM" id="MobiDB-lite"/>
    </source>
</evidence>
<dbReference type="PANTHER" id="PTHR12730:SF0">
    <property type="entry name" value="PROTEIN SDA1 HOMOLOG"/>
    <property type="match status" value="1"/>
</dbReference>
<protein>
    <recommendedName>
        <fullName evidence="6">Protein SDA1</fullName>
    </recommendedName>
</protein>
<evidence type="ECO:0000259" key="10">
    <source>
        <dbReference type="Pfam" id="PF21638"/>
    </source>
</evidence>
<dbReference type="EMBL" id="UZAD01000483">
    <property type="protein sequence ID" value="VDN83912.1"/>
    <property type="molecule type" value="Genomic_DNA"/>
</dbReference>
<evidence type="ECO:0000256" key="1">
    <source>
        <dbReference type="ARBA" id="ARBA00005783"/>
    </source>
</evidence>
<dbReference type="GO" id="GO:0042273">
    <property type="term" value="P:ribosomal large subunit biogenesis"/>
    <property type="evidence" value="ECO:0007669"/>
    <property type="project" value="UniProtKB-UniRule"/>
</dbReference>
<reference evidence="13" key="1">
    <citation type="submission" date="2017-02" db="UniProtKB">
        <authorList>
            <consortium name="WormBaseParasite"/>
        </authorList>
    </citation>
    <scope>IDENTIFICATION</scope>
</reference>
<keyword evidence="5 6" id="KW-0539">Nucleus</keyword>
<evidence type="ECO:0000313" key="13">
    <source>
        <dbReference type="WBParaSite" id="BPAG_0000275601-mRNA-1"/>
    </source>
</evidence>
<feature type="domain" description="SDA1 middle" evidence="8">
    <location>
        <begin position="581"/>
        <end position="760"/>
    </location>
</feature>
<dbReference type="Proteomes" id="UP000278627">
    <property type="component" value="Unassembled WGS sequence"/>
</dbReference>
<keyword evidence="2 6" id="KW-0813">Transport</keyword>
<evidence type="ECO:0000259" key="8">
    <source>
        <dbReference type="Pfam" id="PF05285"/>
    </source>
</evidence>
<evidence type="ECO:0000313" key="12">
    <source>
        <dbReference type="Proteomes" id="UP000278627"/>
    </source>
</evidence>
<dbReference type="InterPro" id="IPR048292">
    <property type="entry name" value="SDA1_C"/>
</dbReference>
<dbReference type="InterPro" id="IPR007949">
    <property type="entry name" value="SDA1_MD"/>
</dbReference>
<dbReference type="GO" id="GO:0005730">
    <property type="term" value="C:nucleolus"/>
    <property type="evidence" value="ECO:0007669"/>
    <property type="project" value="UniProtKB-SubCell"/>
</dbReference>
<accession>A0A0N4T3H6</accession>
<evidence type="ECO:0000313" key="11">
    <source>
        <dbReference type="EMBL" id="VDN83912.1"/>
    </source>
</evidence>
<feature type="domain" description="SDA1 N-terminal" evidence="9">
    <location>
        <begin position="145"/>
        <end position="520"/>
    </location>
</feature>
<reference evidence="11 12" key="2">
    <citation type="submission" date="2018-11" db="EMBL/GenBank/DDBJ databases">
        <authorList>
            <consortium name="Pathogen Informatics"/>
        </authorList>
    </citation>
    <scope>NUCLEOTIDE SEQUENCE [LARGE SCALE GENOMIC DNA]</scope>
</reference>
<evidence type="ECO:0000256" key="5">
    <source>
        <dbReference type="ARBA" id="ARBA00023242"/>
    </source>
</evidence>
<gene>
    <name evidence="11" type="ORF">BPAG_LOCUS2726</name>
</gene>
<dbReference type="Pfam" id="PF21638">
    <property type="entry name" value="SDA1_C"/>
    <property type="match status" value="1"/>
</dbReference>
<comment type="subcellular location">
    <subcellularLocation>
        <location evidence="6">Nucleus</location>
        <location evidence="6">Nucleolus</location>
    </subcellularLocation>
</comment>
<evidence type="ECO:0000256" key="2">
    <source>
        <dbReference type="ARBA" id="ARBA00022448"/>
    </source>
</evidence>
<dbReference type="InterPro" id="IPR027312">
    <property type="entry name" value="Sda1"/>
</dbReference>
<dbReference type="GO" id="GO:0015031">
    <property type="term" value="P:protein transport"/>
    <property type="evidence" value="ECO:0007669"/>
    <property type="project" value="UniProtKB-KW"/>
</dbReference>
<dbReference type="SUPFAM" id="SSF48371">
    <property type="entry name" value="ARM repeat"/>
    <property type="match status" value="1"/>
</dbReference>
<feature type="domain" description="SDA1 C-terminal" evidence="10">
    <location>
        <begin position="778"/>
        <end position="820"/>
    </location>
</feature>
<dbReference type="Pfam" id="PF05285">
    <property type="entry name" value="SDA1_dom"/>
    <property type="match status" value="1"/>
</dbReference>
<feature type="region of interest" description="Disordered" evidence="7">
    <location>
        <begin position="749"/>
        <end position="777"/>
    </location>
</feature>
<comment type="function">
    <text evidence="6">Required for 60S pre-ribosomal subunits export to the cytoplasm.</text>
</comment>
<comment type="similarity">
    <text evidence="1 6">Belongs to the SDA1 family.</text>
</comment>
<evidence type="ECO:0000256" key="4">
    <source>
        <dbReference type="ARBA" id="ARBA00022927"/>
    </source>
</evidence>
<keyword evidence="4 6" id="KW-0653">Protein transport</keyword>
<proteinExistence type="inferred from homology"/>
<evidence type="ECO:0000256" key="6">
    <source>
        <dbReference type="RuleBase" id="RU365057"/>
    </source>
</evidence>
<dbReference type="AlphaFoldDB" id="A0A0N4T3H6"/>
<dbReference type="GO" id="GO:0000055">
    <property type="term" value="P:ribosomal large subunit export from nucleus"/>
    <property type="evidence" value="ECO:0007669"/>
    <property type="project" value="UniProtKB-UniRule"/>
</dbReference>
<dbReference type="WBParaSite" id="BPAG_0000275601-mRNA-1">
    <property type="protein sequence ID" value="BPAG_0000275601-mRNA-1"/>
    <property type="gene ID" value="BPAG_0000275601"/>
</dbReference>